<feature type="domain" description="FAD dependent oxidoreductase" evidence="2">
    <location>
        <begin position="12"/>
        <end position="335"/>
    </location>
</feature>
<sequence length="357" mass="40474">MAGVFYFYTMIDYIIVGSGLAGIAFAETALNSGKTILVFDNHSQNSSTIAGGLYNPVILKRFSKLQQAQEQLLVLQEFYDEVESKLDLKLNFRLPVLRKFFSVEEQNNWFTASDKPGLSPFLSTKLIHTKYSGIDSPFGYGEVLQTGYVETAQLLQSYQKYLKDKNQLVEEVFDYDLLESNPDFVRYKNIHAKHIVFAEGFGLHANPFFKHLPLDGTKGELFIIKAPNLNLDVILNTNVFILPLGNDLFKVGATYNWEDKTNQTTEAGKAELIEKISEILNCNFEIIEHLAGVRPTVKDRRPLLGTHAVYSNIHIFNGLGTRGVMLGPFMAKVLFDHIEFGTPIDRENDIKRFDKKK</sequence>
<organism evidence="3 4">
    <name type="scientific">Flavobacterium noncentrifugens</name>
    <dbReference type="NCBI Taxonomy" id="1128970"/>
    <lineage>
        <taxon>Bacteria</taxon>
        <taxon>Pseudomonadati</taxon>
        <taxon>Bacteroidota</taxon>
        <taxon>Flavobacteriia</taxon>
        <taxon>Flavobacteriales</taxon>
        <taxon>Flavobacteriaceae</taxon>
        <taxon>Flavobacterium</taxon>
    </lineage>
</organism>
<keyword evidence="1" id="KW-1133">Transmembrane helix</keyword>
<protein>
    <submittedName>
        <fullName evidence="3">Glycine/D-amino acid oxidase</fullName>
    </submittedName>
</protein>
<evidence type="ECO:0000313" key="3">
    <source>
        <dbReference type="EMBL" id="SDJ16530.1"/>
    </source>
</evidence>
<gene>
    <name evidence="3" type="ORF">SAMN04487935_0130</name>
</gene>
<dbReference type="AlphaFoldDB" id="A0A1G8RJH8"/>
<dbReference type="GO" id="GO:0005737">
    <property type="term" value="C:cytoplasm"/>
    <property type="evidence" value="ECO:0007669"/>
    <property type="project" value="TreeGrafter"/>
</dbReference>
<dbReference type="Gene3D" id="3.50.50.60">
    <property type="entry name" value="FAD/NAD(P)-binding domain"/>
    <property type="match status" value="1"/>
</dbReference>
<dbReference type="InterPro" id="IPR006076">
    <property type="entry name" value="FAD-dep_OxRdtase"/>
</dbReference>
<keyword evidence="1" id="KW-0472">Membrane</keyword>
<dbReference type="SUPFAM" id="SSF54373">
    <property type="entry name" value="FAD-linked reductases, C-terminal domain"/>
    <property type="match status" value="1"/>
</dbReference>
<dbReference type="Proteomes" id="UP000199580">
    <property type="component" value="Unassembled WGS sequence"/>
</dbReference>
<reference evidence="3 4" key="1">
    <citation type="submission" date="2016-10" db="EMBL/GenBank/DDBJ databases">
        <authorList>
            <person name="de Groot N.N."/>
        </authorList>
    </citation>
    <scope>NUCLEOTIDE SEQUENCE [LARGE SCALE GENOMIC DNA]</scope>
    <source>
        <strain evidence="3 4">CGMCC 1.10076</strain>
    </source>
</reference>
<evidence type="ECO:0000259" key="2">
    <source>
        <dbReference type="Pfam" id="PF01266"/>
    </source>
</evidence>
<keyword evidence="1" id="KW-0812">Transmembrane</keyword>
<dbReference type="Gene3D" id="3.30.9.10">
    <property type="entry name" value="D-Amino Acid Oxidase, subunit A, domain 2"/>
    <property type="match status" value="1"/>
</dbReference>
<keyword evidence="4" id="KW-1185">Reference proteome</keyword>
<proteinExistence type="predicted"/>
<dbReference type="Pfam" id="PF01266">
    <property type="entry name" value="DAO"/>
    <property type="match status" value="1"/>
</dbReference>
<evidence type="ECO:0000256" key="1">
    <source>
        <dbReference type="SAM" id="Phobius"/>
    </source>
</evidence>
<dbReference type="InterPro" id="IPR036188">
    <property type="entry name" value="FAD/NAD-bd_sf"/>
</dbReference>
<dbReference type="STRING" id="1128970.SAMN04487935_0130"/>
<feature type="transmembrane region" description="Helical" evidence="1">
    <location>
        <begin position="6"/>
        <end position="26"/>
    </location>
</feature>
<dbReference type="SUPFAM" id="SSF51971">
    <property type="entry name" value="Nucleotide-binding domain"/>
    <property type="match status" value="1"/>
</dbReference>
<dbReference type="EMBL" id="FNEZ01000001">
    <property type="protein sequence ID" value="SDJ16530.1"/>
    <property type="molecule type" value="Genomic_DNA"/>
</dbReference>
<evidence type="ECO:0000313" key="4">
    <source>
        <dbReference type="Proteomes" id="UP000199580"/>
    </source>
</evidence>
<accession>A0A1G8RJH8</accession>
<dbReference type="PANTHER" id="PTHR13847">
    <property type="entry name" value="SARCOSINE DEHYDROGENASE-RELATED"/>
    <property type="match status" value="1"/>
</dbReference>
<name>A0A1G8RJH8_9FLAO</name>